<dbReference type="InterPro" id="IPR050988">
    <property type="entry name" value="Mannitol_DH/Oxidoreductase"/>
</dbReference>
<dbReference type="InterPro" id="IPR013328">
    <property type="entry name" value="6PGD_dom2"/>
</dbReference>
<keyword evidence="2" id="KW-0560">Oxidoreductase</keyword>
<feature type="domain" description="Mannitol dehydrogenase C-terminal" evidence="8">
    <location>
        <begin position="281"/>
        <end position="421"/>
    </location>
</feature>
<proteinExistence type="inferred from homology"/>
<dbReference type="Gene3D" id="3.40.50.720">
    <property type="entry name" value="NAD(P)-binding Rossmann-like Domain"/>
    <property type="match status" value="1"/>
</dbReference>
<feature type="domain" description="Mannitol dehydrogenase N-terminal" evidence="7">
    <location>
        <begin position="25"/>
        <end position="271"/>
    </location>
</feature>
<accession>A0ABQ6MXS5</accession>
<dbReference type="InterPro" id="IPR008927">
    <property type="entry name" value="6-PGluconate_DH-like_C_sf"/>
</dbReference>
<gene>
    <name evidence="9" type="ORF">TeGR_g9868</name>
</gene>
<evidence type="ECO:0000313" key="9">
    <source>
        <dbReference type="EMBL" id="GMI34828.1"/>
    </source>
</evidence>
<reference evidence="9 10" key="1">
    <citation type="journal article" date="2023" name="Commun. Biol.">
        <title>Genome analysis of Parmales, the sister group of diatoms, reveals the evolutionary specialization of diatoms from phago-mixotrophs to photoautotrophs.</title>
        <authorList>
            <person name="Ban H."/>
            <person name="Sato S."/>
            <person name="Yoshikawa S."/>
            <person name="Yamada K."/>
            <person name="Nakamura Y."/>
            <person name="Ichinomiya M."/>
            <person name="Sato N."/>
            <person name="Blanc-Mathieu R."/>
            <person name="Endo H."/>
            <person name="Kuwata A."/>
            <person name="Ogata H."/>
        </authorList>
    </citation>
    <scope>NUCLEOTIDE SEQUENCE [LARGE SCALE GENOMIC DNA]</scope>
</reference>
<sequence length="527" mass="56173">MSKPLTRANFPSVPPLPPASAPPSTIAHIGVGGFHRSHQAFVLNSLISSSSTPWRILGVGLMPWDKKMVDVLASQDFLYSVNLRSASQDTCEIVQAITSMTYLPEEGVTAALLEARIVSLTVTEKGYYQSPAGGLDFSNELIAEDIKNFSATFTPKTAHGLICLIALHHKTSGTTPPTVASSDNLPMNGDTTRGVVLAFAGAVDEELKAYMSEKMSFPNSMVDRITPVTTDAVRAGVKEKHGIEDQWPVVAEPFLQWVIEDKFTNGRPDWDEVEGVLFTGDVEPYEFMKLRLLNSSHSALSYLSLLLGHTHVHSAMADPSVAAFVRLYMEGLVATLDPVPGVDLDRYCEQLVERFSNPEIADTLARLALDGTQKFNATLPLALGKMKAEGAPPPAVCFAFACFAKWCGGGGEVDDPKKEELVALAGGVEGAEGMGKFLALFVGGGDGVGEWLAEDCYNSFVGLAEGGVRESCDALTGGKKRRRGGGGAPLKTLFDSAIAIPADAGITAYNWADGADPDAFPSWGGLK</sequence>
<evidence type="ECO:0000256" key="3">
    <source>
        <dbReference type="ARBA" id="ARBA00023027"/>
    </source>
</evidence>
<evidence type="ECO:0000256" key="2">
    <source>
        <dbReference type="ARBA" id="ARBA00023002"/>
    </source>
</evidence>
<dbReference type="InterPro" id="IPR000669">
    <property type="entry name" value="Mannitol_DH"/>
</dbReference>
<evidence type="ECO:0000256" key="5">
    <source>
        <dbReference type="ARBA" id="ARBA00047733"/>
    </source>
</evidence>
<dbReference type="PROSITE" id="PS00974">
    <property type="entry name" value="MANNITOL_DHGENASE"/>
    <property type="match status" value="1"/>
</dbReference>
<protein>
    <recommendedName>
        <fullName evidence="4">mannitol 2-dehydrogenase</fullName>
        <ecNumber evidence="4">1.1.1.67</ecNumber>
    </recommendedName>
</protein>
<comment type="similarity">
    <text evidence="1">Belongs to the mannitol dehydrogenase family.</text>
</comment>
<dbReference type="Pfam" id="PF08125">
    <property type="entry name" value="Mannitol_dh_C"/>
    <property type="match status" value="1"/>
</dbReference>
<keyword evidence="3" id="KW-0520">NAD</keyword>
<dbReference type="EMBL" id="BRYB01003334">
    <property type="protein sequence ID" value="GMI34828.1"/>
    <property type="molecule type" value="Genomic_DNA"/>
</dbReference>
<dbReference type="Gene3D" id="1.10.1040.10">
    <property type="entry name" value="N-(1-d-carboxylethyl)-l-norvaline Dehydrogenase, domain 2"/>
    <property type="match status" value="1"/>
</dbReference>
<dbReference type="Pfam" id="PF01232">
    <property type="entry name" value="Mannitol_dh"/>
    <property type="match status" value="1"/>
</dbReference>
<dbReference type="SUPFAM" id="SSF48179">
    <property type="entry name" value="6-phosphogluconate dehydrogenase C-terminal domain-like"/>
    <property type="match status" value="1"/>
</dbReference>
<organism evidence="9 10">
    <name type="scientific">Tetraparma gracilis</name>
    <dbReference type="NCBI Taxonomy" id="2962635"/>
    <lineage>
        <taxon>Eukaryota</taxon>
        <taxon>Sar</taxon>
        <taxon>Stramenopiles</taxon>
        <taxon>Ochrophyta</taxon>
        <taxon>Bolidophyceae</taxon>
        <taxon>Parmales</taxon>
        <taxon>Triparmaceae</taxon>
        <taxon>Tetraparma</taxon>
    </lineage>
</organism>
<evidence type="ECO:0000313" key="10">
    <source>
        <dbReference type="Proteomes" id="UP001165060"/>
    </source>
</evidence>
<feature type="compositionally biased region" description="Pro residues" evidence="6">
    <location>
        <begin position="12"/>
        <end position="21"/>
    </location>
</feature>
<dbReference type="PANTHER" id="PTHR43362:SF1">
    <property type="entry name" value="MANNITOL DEHYDROGENASE 2-RELATED"/>
    <property type="match status" value="1"/>
</dbReference>
<name>A0ABQ6MXS5_9STRA</name>
<comment type="caution">
    <text evidence="9">The sequence shown here is derived from an EMBL/GenBank/DDBJ whole genome shotgun (WGS) entry which is preliminary data.</text>
</comment>
<dbReference type="InterPro" id="IPR036291">
    <property type="entry name" value="NAD(P)-bd_dom_sf"/>
</dbReference>
<evidence type="ECO:0000256" key="4">
    <source>
        <dbReference type="ARBA" id="ARBA00038970"/>
    </source>
</evidence>
<dbReference type="InterPro" id="IPR013118">
    <property type="entry name" value="Mannitol_DH_C"/>
</dbReference>
<dbReference type="SUPFAM" id="SSF51735">
    <property type="entry name" value="NAD(P)-binding Rossmann-fold domains"/>
    <property type="match status" value="1"/>
</dbReference>
<evidence type="ECO:0000259" key="7">
    <source>
        <dbReference type="Pfam" id="PF01232"/>
    </source>
</evidence>
<dbReference type="PANTHER" id="PTHR43362">
    <property type="entry name" value="MANNITOL DEHYDROGENASE DSF1-RELATED"/>
    <property type="match status" value="1"/>
</dbReference>
<evidence type="ECO:0000256" key="1">
    <source>
        <dbReference type="ARBA" id="ARBA00006541"/>
    </source>
</evidence>
<dbReference type="Proteomes" id="UP001165060">
    <property type="component" value="Unassembled WGS sequence"/>
</dbReference>
<feature type="region of interest" description="Disordered" evidence="6">
    <location>
        <begin position="1"/>
        <end position="21"/>
    </location>
</feature>
<dbReference type="EC" id="1.1.1.67" evidence="4"/>
<dbReference type="InterPro" id="IPR023027">
    <property type="entry name" value="Mannitol_DH_CS"/>
</dbReference>
<evidence type="ECO:0000259" key="8">
    <source>
        <dbReference type="Pfam" id="PF08125"/>
    </source>
</evidence>
<dbReference type="PRINTS" id="PR00084">
    <property type="entry name" value="MTLDHDRGNASE"/>
</dbReference>
<keyword evidence="10" id="KW-1185">Reference proteome</keyword>
<dbReference type="InterPro" id="IPR013131">
    <property type="entry name" value="Mannitol_DH_N"/>
</dbReference>
<evidence type="ECO:0000256" key="6">
    <source>
        <dbReference type="SAM" id="MobiDB-lite"/>
    </source>
</evidence>
<comment type="catalytic activity">
    <reaction evidence="5">
        <text>D-mannitol + NAD(+) = D-fructose + NADH + H(+)</text>
        <dbReference type="Rhea" id="RHEA:12084"/>
        <dbReference type="ChEBI" id="CHEBI:15378"/>
        <dbReference type="ChEBI" id="CHEBI:16899"/>
        <dbReference type="ChEBI" id="CHEBI:37721"/>
        <dbReference type="ChEBI" id="CHEBI:57540"/>
        <dbReference type="ChEBI" id="CHEBI:57945"/>
        <dbReference type="EC" id="1.1.1.67"/>
    </reaction>
</comment>